<evidence type="ECO:0000259" key="6">
    <source>
        <dbReference type="Pfam" id="PF08546"/>
    </source>
</evidence>
<sequence length="518" mass="57374">MATNGRHHSHLPLDPDMQASTLAGTLASTRATERLPAASWPPSSSSTSPITAVKVASLPQPRVTARIAHKSTRWVRHSTGVSRGAPARHFASATTSTTHHKTPEAILPELAGSPSSRPWQGSETSAGSITPTSTTPSSRFYVPSVVVPAEAAKSGPVHKIHILGEDARSRFIAHALCGVYDSVEMLSFRDMPKSRYLNVEKAQPERTRRSKYAEKNAALITEPDKSDRSHIDKLVVTGRGFEAVKAVASVKDRVDENTSICLLNDGMGVLEEVRRKIFNGTHPEPNFVLGHMSHKLVFNRNRGSVKQLKTGRTELARVDPIPGSIKDLPASWSRTELIKSLKRANALGAMSSHYDRWLRFKLPSMVFTAAVEPVCVLLDLSYNGLLNNRSAQSMMLKLIDEMAMVVEHLPEAQGSDELVKFLRGEDLKKYCYHTMTGKAMAPSDLLKRVEKGLQTDINYQNGYFLRRANKLGIDMPQNKLMVQMVKARRAEAMEKRKAFIPVEETTIESIRDRPQFLT</sequence>
<evidence type="ECO:0000256" key="3">
    <source>
        <dbReference type="ARBA" id="ARBA00023002"/>
    </source>
</evidence>
<keyword evidence="3" id="KW-0560">Oxidoreductase</keyword>
<feature type="domain" description="Ketopantoate reductase N-terminal" evidence="5">
    <location>
        <begin position="160"/>
        <end position="318"/>
    </location>
</feature>
<dbReference type="GO" id="GO:0008677">
    <property type="term" value="F:2-dehydropantoate 2-reductase activity"/>
    <property type="evidence" value="ECO:0007669"/>
    <property type="project" value="TreeGrafter"/>
</dbReference>
<dbReference type="PANTHER" id="PTHR43765">
    <property type="entry name" value="2-DEHYDROPANTOATE 2-REDUCTASE-RELATED"/>
    <property type="match status" value="1"/>
</dbReference>
<proteinExistence type="inferred from homology"/>
<comment type="similarity">
    <text evidence="1">Belongs to the ketopantoate reductase family.</text>
</comment>
<dbReference type="PANTHER" id="PTHR43765:SF2">
    <property type="entry name" value="2-DEHYDROPANTOATE 2-REDUCTASE"/>
    <property type="match status" value="1"/>
</dbReference>
<dbReference type="SUPFAM" id="SSF48179">
    <property type="entry name" value="6-phosphogluconate dehydrogenase C-terminal domain-like"/>
    <property type="match status" value="1"/>
</dbReference>
<dbReference type="InterPro" id="IPR013328">
    <property type="entry name" value="6PGD_dom2"/>
</dbReference>
<dbReference type="GO" id="GO:0050661">
    <property type="term" value="F:NADP binding"/>
    <property type="evidence" value="ECO:0007669"/>
    <property type="project" value="TreeGrafter"/>
</dbReference>
<protein>
    <submittedName>
        <fullName evidence="7">2-dehydropantoate 2-reductase</fullName>
    </submittedName>
</protein>
<feature type="compositionally biased region" description="Low complexity" evidence="4">
    <location>
        <begin position="124"/>
        <end position="136"/>
    </location>
</feature>
<name>A0A8H4LJJ9_9HYPO</name>
<dbReference type="InterPro" id="IPR036291">
    <property type="entry name" value="NAD(P)-bd_dom_sf"/>
</dbReference>
<gene>
    <name evidence="7" type="ORF">FALBO_3580</name>
</gene>
<feature type="compositionally biased region" description="Polar residues" evidence="4">
    <location>
        <begin position="113"/>
        <end position="123"/>
    </location>
</feature>
<evidence type="ECO:0000256" key="4">
    <source>
        <dbReference type="SAM" id="MobiDB-lite"/>
    </source>
</evidence>
<evidence type="ECO:0000256" key="2">
    <source>
        <dbReference type="ARBA" id="ARBA00022857"/>
    </source>
</evidence>
<dbReference type="InterPro" id="IPR050838">
    <property type="entry name" value="Ketopantoate_reductase"/>
</dbReference>
<organism evidence="7 8">
    <name type="scientific">Fusarium albosuccineum</name>
    <dbReference type="NCBI Taxonomy" id="1237068"/>
    <lineage>
        <taxon>Eukaryota</taxon>
        <taxon>Fungi</taxon>
        <taxon>Dikarya</taxon>
        <taxon>Ascomycota</taxon>
        <taxon>Pezizomycotina</taxon>
        <taxon>Sordariomycetes</taxon>
        <taxon>Hypocreomycetidae</taxon>
        <taxon>Hypocreales</taxon>
        <taxon>Nectriaceae</taxon>
        <taxon>Fusarium</taxon>
        <taxon>Fusarium decemcellulare species complex</taxon>
    </lineage>
</organism>
<comment type="caution">
    <text evidence="7">The sequence shown here is derived from an EMBL/GenBank/DDBJ whole genome shotgun (WGS) entry which is preliminary data.</text>
</comment>
<evidence type="ECO:0000256" key="1">
    <source>
        <dbReference type="ARBA" id="ARBA00007870"/>
    </source>
</evidence>
<dbReference type="GO" id="GO:0005739">
    <property type="term" value="C:mitochondrion"/>
    <property type="evidence" value="ECO:0007669"/>
    <property type="project" value="TreeGrafter"/>
</dbReference>
<dbReference type="InterPro" id="IPR013332">
    <property type="entry name" value="KPR_N"/>
</dbReference>
<dbReference type="InterPro" id="IPR008927">
    <property type="entry name" value="6-PGluconate_DH-like_C_sf"/>
</dbReference>
<dbReference type="Pfam" id="PF02558">
    <property type="entry name" value="ApbA"/>
    <property type="match status" value="1"/>
</dbReference>
<dbReference type="Proteomes" id="UP000554235">
    <property type="component" value="Unassembled WGS sequence"/>
</dbReference>
<dbReference type="OrthoDB" id="73846at2759"/>
<evidence type="ECO:0000259" key="5">
    <source>
        <dbReference type="Pfam" id="PF02558"/>
    </source>
</evidence>
<accession>A0A8H4LJJ9</accession>
<dbReference type="EMBL" id="JAADYS010000466">
    <property type="protein sequence ID" value="KAF4469535.1"/>
    <property type="molecule type" value="Genomic_DNA"/>
</dbReference>
<dbReference type="Gene3D" id="1.10.1040.10">
    <property type="entry name" value="N-(1-d-carboxylethyl)-l-norvaline Dehydrogenase, domain 2"/>
    <property type="match status" value="1"/>
</dbReference>
<dbReference type="SUPFAM" id="SSF51735">
    <property type="entry name" value="NAD(P)-binding Rossmann-fold domains"/>
    <property type="match status" value="1"/>
</dbReference>
<dbReference type="Gene3D" id="3.40.50.720">
    <property type="entry name" value="NAD(P)-binding Rossmann-like Domain"/>
    <property type="match status" value="1"/>
</dbReference>
<evidence type="ECO:0000313" key="7">
    <source>
        <dbReference type="EMBL" id="KAF4469535.1"/>
    </source>
</evidence>
<dbReference type="AlphaFoldDB" id="A0A8H4LJJ9"/>
<dbReference type="Pfam" id="PF08546">
    <property type="entry name" value="ApbA_C"/>
    <property type="match status" value="1"/>
</dbReference>
<reference evidence="7 8" key="1">
    <citation type="submission" date="2020-01" db="EMBL/GenBank/DDBJ databases">
        <title>Identification and distribution of gene clusters putatively required for synthesis of sphingolipid metabolism inhibitors in phylogenetically diverse species of the filamentous fungus Fusarium.</title>
        <authorList>
            <person name="Kim H.-S."/>
            <person name="Busman M."/>
            <person name="Brown D.W."/>
            <person name="Divon H."/>
            <person name="Uhlig S."/>
            <person name="Proctor R.H."/>
        </authorList>
    </citation>
    <scope>NUCLEOTIDE SEQUENCE [LARGE SCALE GENOMIC DNA]</scope>
    <source>
        <strain evidence="7 8">NRRL 20459</strain>
    </source>
</reference>
<feature type="domain" description="Ketopantoate reductase C-terminal" evidence="6">
    <location>
        <begin position="364"/>
        <end position="488"/>
    </location>
</feature>
<dbReference type="InterPro" id="IPR013752">
    <property type="entry name" value="KPA_reductase"/>
</dbReference>
<feature type="region of interest" description="Disordered" evidence="4">
    <location>
        <begin position="74"/>
        <end position="136"/>
    </location>
</feature>
<keyword evidence="2" id="KW-0521">NADP</keyword>
<keyword evidence="8" id="KW-1185">Reference proteome</keyword>
<evidence type="ECO:0000313" key="8">
    <source>
        <dbReference type="Proteomes" id="UP000554235"/>
    </source>
</evidence>